<dbReference type="SUPFAM" id="SSF81324">
    <property type="entry name" value="Voltage-gated potassium channels"/>
    <property type="match status" value="1"/>
</dbReference>
<dbReference type="SUPFAM" id="SSF51735">
    <property type="entry name" value="NAD(P)-binding Rossmann-fold domains"/>
    <property type="match status" value="1"/>
</dbReference>
<dbReference type="EMBL" id="DTMM01000225">
    <property type="protein sequence ID" value="HFT94312.1"/>
    <property type="molecule type" value="Genomic_DNA"/>
</dbReference>
<keyword evidence="4" id="KW-0406">Ion transport</keyword>
<comment type="caution">
    <text evidence="4">The sequence shown here is derived from an EMBL/GenBank/DDBJ whole genome shotgun (WGS) entry which is preliminary data.</text>
</comment>
<dbReference type="InterPro" id="IPR050721">
    <property type="entry name" value="Trk_Ktr_HKT_K-transport"/>
</dbReference>
<dbReference type="PROSITE" id="PS51201">
    <property type="entry name" value="RCK_N"/>
    <property type="match status" value="1"/>
</dbReference>
<dbReference type="InterPro" id="IPR013099">
    <property type="entry name" value="K_chnl_dom"/>
</dbReference>
<evidence type="ECO:0000313" key="4">
    <source>
        <dbReference type="EMBL" id="HFT94312.1"/>
    </source>
</evidence>
<dbReference type="Pfam" id="PF02254">
    <property type="entry name" value="TrkA_N"/>
    <property type="match status" value="1"/>
</dbReference>
<gene>
    <name evidence="4" type="ORF">ENX03_10400</name>
</gene>
<feature type="transmembrane region" description="Helical" evidence="2">
    <location>
        <begin position="194"/>
        <end position="211"/>
    </location>
</feature>
<reference evidence="4" key="1">
    <citation type="journal article" date="2020" name="mSystems">
        <title>Genome- and Community-Level Interaction Insights into Carbon Utilization and Element Cycling Functions of Hydrothermarchaeota in Hydrothermal Sediment.</title>
        <authorList>
            <person name="Zhou Z."/>
            <person name="Liu Y."/>
            <person name="Xu W."/>
            <person name="Pan J."/>
            <person name="Luo Z.H."/>
            <person name="Li M."/>
        </authorList>
    </citation>
    <scope>NUCLEOTIDE SEQUENCE [LARGE SCALE GENOMIC DNA]</scope>
    <source>
        <strain evidence="4">SpSt-902</strain>
    </source>
</reference>
<comment type="subcellular location">
    <subcellularLocation>
        <location evidence="1">Cell membrane</location>
        <topology evidence="1">Multi-pass membrane protein</topology>
    </subcellularLocation>
</comment>
<dbReference type="Gene3D" id="3.40.50.720">
    <property type="entry name" value="NAD(P)-binding Rossmann-like Domain"/>
    <property type="match status" value="1"/>
</dbReference>
<keyword evidence="2" id="KW-1133">Transmembrane helix</keyword>
<dbReference type="GO" id="GO:0006813">
    <property type="term" value="P:potassium ion transport"/>
    <property type="evidence" value="ECO:0007669"/>
    <property type="project" value="InterPro"/>
</dbReference>
<feature type="domain" description="RCK N-terminal" evidence="3">
    <location>
        <begin position="265"/>
        <end position="385"/>
    </location>
</feature>
<feature type="transmembrane region" description="Helical" evidence="2">
    <location>
        <begin position="161"/>
        <end position="182"/>
    </location>
</feature>
<evidence type="ECO:0000259" key="3">
    <source>
        <dbReference type="PROSITE" id="PS51201"/>
    </source>
</evidence>
<accession>A0A7C3QVV0</accession>
<feature type="transmembrane region" description="Helical" evidence="2">
    <location>
        <begin position="223"/>
        <end position="247"/>
    </location>
</feature>
<sequence>MLRRMEVAVPLLKASWRQKLMLSLARFRPELWFPHIPLALGLGLFGYRNIHPLLREIGRLRSGTLHYGPVQEFRALPEFFHDLTKGPHSIIGLLEILMAVGLLFRSRFAWSVALVLVGASLGILLQQTGGEVSFRSAGDLLLLVGLLVFRTDFSRSNLATGTLFSVISIILLFGYAIFGAYILGRGFSPPIESLVTAFYFSVVTMSTVGYGDIIPKTDDARMFVVSLIIMGISVFTASLSTVVLPLMNERVQHLLMGGRRKMIRKNHYILVGTGGLAANVFAELKERNLSVTLIVDHKRDLPPWNEADQVEGDPADTKTLKEAGIMDANALISLLENDGENAFVVLAAREAGSSAKTIVSVRDRVNLARIRSVRPDMILAMDVIGAQILGMALSGEPVDGNRLLEKVLFTDEDNPLETGQKKKG</sequence>
<feature type="transmembrane region" description="Helical" evidence="2">
    <location>
        <begin position="132"/>
        <end position="149"/>
    </location>
</feature>
<keyword evidence="2" id="KW-0812">Transmembrane</keyword>
<dbReference type="Gene3D" id="1.10.287.70">
    <property type="match status" value="1"/>
</dbReference>
<dbReference type="InterPro" id="IPR003148">
    <property type="entry name" value="RCK_N"/>
</dbReference>
<dbReference type="AlphaFoldDB" id="A0A7C3QVV0"/>
<feature type="transmembrane region" description="Helical" evidence="2">
    <location>
        <begin position="267"/>
        <end position="284"/>
    </location>
</feature>
<evidence type="ECO:0000256" key="1">
    <source>
        <dbReference type="ARBA" id="ARBA00004651"/>
    </source>
</evidence>
<dbReference type="InterPro" id="IPR036291">
    <property type="entry name" value="NAD(P)-bd_dom_sf"/>
</dbReference>
<keyword evidence="4" id="KW-0407">Ion channel</keyword>
<dbReference type="PANTHER" id="PTHR43833:SF11">
    <property type="entry name" value="VOLTAGE-GATED POTASSIUM CHANNEL KCH"/>
    <property type="match status" value="1"/>
</dbReference>
<keyword evidence="2" id="KW-0472">Membrane</keyword>
<dbReference type="Pfam" id="PF07885">
    <property type="entry name" value="Ion_trans_2"/>
    <property type="match status" value="1"/>
</dbReference>
<keyword evidence="4" id="KW-0813">Transport</keyword>
<proteinExistence type="predicted"/>
<feature type="transmembrane region" description="Helical" evidence="2">
    <location>
        <begin position="108"/>
        <end position="126"/>
    </location>
</feature>
<evidence type="ECO:0000256" key="2">
    <source>
        <dbReference type="SAM" id="Phobius"/>
    </source>
</evidence>
<protein>
    <submittedName>
        <fullName evidence="4">Voltage-gated potassium channel</fullName>
    </submittedName>
</protein>
<dbReference type="GO" id="GO:0005886">
    <property type="term" value="C:plasma membrane"/>
    <property type="evidence" value="ECO:0007669"/>
    <property type="project" value="UniProtKB-SubCell"/>
</dbReference>
<dbReference type="PANTHER" id="PTHR43833">
    <property type="entry name" value="POTASSIUM CHANNEL PROTEIN 2-RELATED-RELATED"/>
    <property type="match status" value="1"/>
</dbReference>
<dbReference type="GO" id="GO:0034220">
    <property type="term" value="P:monoatomic ion transmembrane transport"/>
    <property type="evidence" value="ECO:0007669"/>
    <property type="project" value="UniProtKB-KW"/>
</dbReference>
<name>A0A7C3QVV0_9BACT</name>
<organism evidence="4">
    <name type="scientific">Leptospirillum ferriphilum</name>
    <dbReference type="NCBI Taxonomy" id="178606"/>
    <lineage>
        <taxon>Bacteria</taxon>
        <taxon>Pseudomonadati</taxon>
        <taxon>Nitrospirota</taxon>
        <taxon>Nitrospiria</taxon>
        <taxon>Nitrospirales</taxon>
        <taxon>Nitrospiraceae</taxon>
        <taxon>Leptospirillum</taxon>
    </lineage>
</organism>